<dbReference type="Pfam" id="PF05241">
    <property type="entry name" value="EBP"/>
    <property type="match status" value="1"/>
</dbReference>
<sequence length="237" mass="26711">MASSSTDAAPSKSWLDYVYLVYFALQPPIILLIDCVPLVYPSSLYRSPSSPLHFLQSLRTFYATQFGDQFFAREEPERWFAMFGYQELLFHLPIALWAVSSLSGLRGGAGAKERLPGKTELVLLCYALQTAVTTATCIYEVLGWYEGPEGKPEEEELAEGGNETLVTTKEQKMLLVWGLYGPYLALRELAFPLASIFGLITNSLWDDLAMVMLIDMFTRLSRRFEMAEEGKGEKKTQ</sequence>
<keyword evidence="9" id="KW-1185">Reference proteome</keyword>
<name>A0AAD5RQV6_9PEZI</name>
<dbReference type="PROSITE" id="PS51751">
    <property type="entry name" value="EXPERA"/>
    <property type="match status" value="1"/>
</dbReference>
<dbReference type="InterPro" id="IPR051987">
    <property type="entry name" value="Sigma-2_receptor-like"/>
</dbReference>
<keyword evidence="3 5" id="KW-1133">Transmembrane helix</keyword>
<comment type="subcellular location">
    <subcellularLocation>
        <location evidence="1">Membrane</location>
        <topology evidence="1">Multi-pass membrane protein</topology>
    </subcellularLocation>
</comment>
<evidence type="ECO:0000256" key="3">
    <source>
        <dbReference type="ARBA" id="ARBA00022989"/>
    </source>
</evidence>
<dbReference type="PANTHER" id="PTHR31204">
    <property type="entry name" value="SIGMA INTRACELLULAR RECEPTOR 2"/>
    <property type="match status" value="1"/>
</dbReference>
<keyword evidence="2 5" id="KW-0812">Transmembrane</keyword>
<evidence type="ECO:0000313" key="9">
    <source>
        <dbReference type="Proteomes" id="UP001201980"/>
    </source>
</evidence>
<dbReference type="InterPro" id="IPR033118">
    <property type="entry name" value="EXPERA"/>
</dbReference>
<evidence type="ECO:0000256" key="5">
    <source>
        <dbReference type="PROSITE-ProRule" id="PRU01087"/>
    </source>
</evidence>
<protein>
    <recommendedName>
        <fullName evidence="7">EXPERA domain-containing protein</fullName>
    </recommendedName>
</protein>
<evidence type="ECO:0000256" key="4">
    <source>
        <dbReference type="ARBA" id="ARBA00023136"/>
    </source>
</evidence>
<accession>A0AAD5RQV6</accession>
<evidence type="ECO:0000256" key="1">
    <source>
        <dbReference type="ARBA" id="ARBA00004141"/>
    </source>
</evidence>
<evidence type="ECO:0000256" key="6">
    <source>
        <dbReference type="SAM" id="Phobius"/>
    </source>
</evidence>
<keyword evidence="4 5" id="KW-0472">Membrane</keyword>
<feature type="transmembrane region" description="Helical" evidence="6">
    <location>
        <begin position="189"/>
        <end position="214"/>
    </location>
</feature>
<evidence type="ECO:0000259" key="7">
    <source>
        <dbReference type="PROSITE" id="PS51751"/>
    </source>
</evidence>
<dbReference type="GO" id="GO:0016020">
    <property type="term" value="C:membrane"/>
    <property type="evidence" value="ECO:0007669"/>
    <property type="project" value="UniProtKB-SubCell"/>
</dbReference>
<dbReference type="AlphaFoldDB" id="A0AAD5RQV6"/>
<organism evidence="8 9">
    <name type="scientific">Zalerion maritima</name>
    <dbReference type="NCBI Taxonomy" id="339359"/>
    <lineage>
        <taxon>Eukaryota</taxon>
        <taxon>Fungi</taxon>
        <taxon>Dikarya</taxon>
        <taxon>Ascomycota</taxon>
        <taxon>Pezizomycotina</taxon>
        <taxon>Sordariomycetes</taxon>
        <taxon>Lulworthiomycetidae</taxon>
        <taxon>Lulworthiales</taxon>
        <taxon>Lulworthiaceae</taxon>
        <taxon>Zalerion</taxon>
    </lineage>
</organism>
<comment type="caution">
    <text evidence="8">The sequence shown here is derived from an EMBL/GenBank/DDBJ whole genome shotgun (WGS) entry which is preliminary data.</text>
</comment>
<dbReference type="EMBL" id="JAKWBI020000122">
    <property type="protein sequence ID" value="KAJ2902176.1"/>
    <property type="molecule type" value="Genomic_DNA"/>
</dbReference>
<proteinExistence type="predicted"/>
<feature type="transmembrane region" description="Helical" evidence="6">
    <location>
        <begin position="121"/>
        <end position="142"/>
    </location>
</feature>
<dbReference type="GO" id="GO:0005783">
    <property type="term" value="C:endoplasmic reticulum"/>
    <property type="evidence" value="ECO:0007669"/>
    <property type="project" value="TreeGrafter"/>
</dbReference>
<dbReference type="PANTHER" id="PTHR31204:SF1">
    <property type="entry name" value="SIGMA INTRACELLULAR RECEPTOR 2"/>
    <property type="match status" value="1"/>
</dbReference>
<feature type="domain" description="EXPERA" evidence="7">
    <location>
        <begin position="15"/>
        <end position="191"/>
    </location>
</feature>
<evidence type="ECO:0000313" key="8">
    <source>
        <dbReference type="EMBL" id="KAJ2902176.1"/>
    </source>
</evidence>
<feature type="transmembrane region" description="Helical" evidence="6">
    <location>
        <begin position="20"/>
        <end position="40"/>
    </location>
</feature>
<reference evidence="8" key="1">
    <citation type="submission" date="2022-07" db="EMBL/GenBank/DDBJ databases">
        <title>Draft genome sequence of Zalerion maritima ATCC 34329, a (micro)plastics degrading marine fungus.</title>
        <authorList>
            <person name="Paco A."/>
            <person name="Goncalves M.F.M."/>
            <person name="Rocha-Santos T.A.P."/>
            <person name="Alves A."/>
        </authorList>
    </citation>
    <scope>NUCLEOTIDE SEQUENCE</scope>
    <source>
        <strain evidence="8">ATCC 34329</strain>
    </source>
</reference>
<gene>
    <name evidence="8" type="ORF">MKZ38_000974</name>
</gene>
<feature type="transmembrane region" description="Helical" evidence="6">
    <location>
        <begin position="88"/>
        <end position="109"/>
    </location>
</feature>
<evidence type="ECO:0000256" key="2">
    <source>
        <dbReference type="ARBA" id="ARBA00022692"/>
    </source>
</evidence>
<dbReference type="Proteomes" id="UP001201980">
    <property type="component" value="Unassembled WGS sequence"/>
</dbReference>